<dbReference type="InterPro" id="IPR000086">
    <property type="entry name" value="NUDIX_hydrolase_dom"/>
</dbReference>
<dbReference type="RefSeq" id="WP_089875823.1">
    <property type="nucleotide sequence ID" value="NZ_FOYS01000001.1"/>
</dbReference>
<dbReference type="AlphaFoldDB" id="A0A1I6FRN8"/>
<dbReference type="Proteomes" id="UP000243250">
    <property type="component" value="Unassembled WGS sequence"/>
</dbReference>
<dbReference type="Gene3D" id="3.90.79.10">
    <property type="entry name" value="Nucleoside Triphosphate Pyrophosphohydrolase"/>
    <property type="match status" value="1"/>
</dbReference>
<evidence type="ECO:0000313" key="2">
    <source>
        <dbReference type="EMBL" id="SFR32574.1"/>
    </source>
</evidence>
<sequence>MVVFAAGGILVRSDGRLCVLHRPRYDDWVLPKGKVESGESLPETALREVTEETRCDVELGGYLGRHQYDTDAGPKAAFFWRMRLVRERPFEPGPEIDRRVWLTPAEARDRLTYENERTLVTDSETDR</sequence>
<reference evidence="3" key="1">
    <citation type="submission" date="2016-10" db="EMBL/GenBank/DDBJ databases">
        <authorList>
            <person name="Varghese N."/>
            <person name="Submissions S."/>
        </authorList>
    </citation>
    <scope>NUCLEOTIDE SEQUENCE [LARGE SCALE GENOMIC DNA]</scope>
    <source>
        <strain evidence="3">CGMCC 1.8711</strain>
    </source>
</reference>
<evidence type="ECO:0000259" key="1">
    <source>
        <dbReference type="PROSITE" id="PS51462"/>
    </source>
</evidence>
<proteinExistence type="predicted"/>
<feature type="domain" description="Nudix hydrolase" evidence="1">
    <location>
        <begin position="1"/>
        <end position="125"/>
    </location>
</feature>
<dbReference type="PROSITE" id="PS51462">
    <property type="entry name" value="NUDIX"/>
    <property type="match status" value="1"/>
</dbReference>
<dbReference type="EMBL" id="FOYS01000001">
    <property type="protein sequence ID" value="SFR32574.1"/>
    <property type="molecule type" value="Genomic_DNA"/>
</dbReference>
<organism evidence="2 3">
    <name type="scientific">Halogeometricum limi</name>
    <dbReference type="NCBI Taxonomy" id="555875"/>
    <lineage>
        <taxon>Archaea</taxon>
        <taxon>Methanobacteriati</taxon>
        <taxon>Methanobacteriota</taxon>
        <taxon>Stenosarchaea group</taxon>
        <taxon>Halobacteria</taxon>
        <taxon>Halobacteriales</taxon>
        <taxon>Haloferacaceae</taxon>
        <taxon>Halogeometricum</taxon>
    </lineage>
</organism>
<keyword evidence="3" id="KW-1185">Reference proteome</keyword>
<dbReference type="InterPro" id="IPR015797">
    <property type="entry name" value="NUDIX_hydrolase-like_dom_sf"/>
</dbReference>
<dbReference type="OrthoDB" id="25379at2157"/>
<accession>A0A1I6FRN8</accession>
<protein>
    <submittedName>
        <fullName evidence="2">8-oxo-dGTP diphosphatase</fullName>
    </submittedName>
</protein>
<dbReference type="PANTHER" id="PTHR43222:SF9">
    <property type="entry name" value="8-OXO-(D)GTP PHOSPHATASE"/>
    <property type="match status" value="1"/>
</dbReference>
<name>A0A1I6FRN8_9EURY</name>
<dbReference type="SUPFAM" id="SSF55811">
    <property type="entry name" value="Nudix"/>
    <property type="match status" value="1"/>
</dbReference>
<dbReference type="CDD" id="cd03673">
    <property type="entry name" value="NUDIX_Ap6A_hydrolase"/>
    <property type="match status" value="1"/>
</dbReference>
<evidence type="ECO:0000313" key="3">
    <source>
        <dbReference type="Proteomes" id="UP000243250"/>
    </source>
</evidence>
<dbReference type="PANTHER" id="PTHR43222">
    <property type="entry name" value="NUDIX HYDROLASE 23"/>
    <property type="match status" value="1"/>
</dbReference>
<dbReference type="Pfam" id="PF00293">
    <property type="entry name" value="NUDIX"/>
    <property type="match status" value="1"/>
</dbReference>
<dbReference type="STRING" id="555875.SAMN04488124_0146"/>
<gene>
    <name evidence="2" type="ORF">SAMN04488124_0146</name>
</gene>